<dbReference type="STRING" id="1886670.PTI45_02718"/>
<evidence type="ECO:0000313" key="1">
    <source>
        <dbReference type="EMBL" id="ODP27899.1"/>
    </source>
</evidence>
<accession>A0A1E3L276</accession>
<dbReference type="AlphaFoldDB" id="A0A1E3L276"/>
<proteinExistence type="predicted"/>
<organism evidence="1 2">
    <name type="scientific">Paenibacillus nuruki</name>
    <dbReference type="NCBI Taxonomy" id="1886670"/>
    <lineage>
        <taxon>Bacteria</taxon>
        <taxon>Bacillati</taxon>
        <taxon>Bacillota</taxon>
        <taxon>Bacilli</taxon>
        <taxon>Bacillales</taxon>
        <taxon>Paenibacillaceae</taxon>
        <taxon>Paenibacillus</taxon>
    </lineage>
</organism>
<sequence>MKELIAKLDHIHAYYKNLIDQDESIYYITELHEEFADEFKKYAPNEIFNADLSTYTSYIEPTCWSGTIQQRIQDAENRYTMKKWLSKSFFEWFPKYSFLEKYDLSDYSKINNELNYMNELRSCALQIIATYEQSLANKYI</sequence>
<keyword evidence="2" id="KW-1185">Reference proteome</keyword>
<protein>
    <submittedName>
        <fullName evidence="1">Uncharacterized protein</fullName>
    </submittedName>
</protein>
<evidence type="ECO:0000313" key="2">
    <source>
        <dbReference type="Proteomes" id="UP000094578"/>
    </source>
</evidence>
<reference evidence="1 2" key="1">
    <citation type="submission" date="2016-08" db="EMBL/GenBank/DDBJ databases">
        <title>Genome sequencing of Paenibacillus sp. TI45-13ar, isolated from Korean traditional nuruk.</title>
        <authorList>
            <person name="Kim S.-J."/>
        </authorList>
    </citation>
    <scope>NUCLEOTIDE SEQUENCE [LARGE SCALE GENOMIC DNA]</scope>
    <source>
        <strain evidence="1 2">TI45-13ar</strain>
    </source>
</reference>
<dbReference type="RefSeq" id="WP_069328127.1">
    <property type="nucleotide sequence ID" value="NZ_MDER01000045.1"/>
</dbReference>
<dbReference type="EMBL" id="MDER01000045">
    <property type="protein sequence ID" value="ODP27899.1"/>
    <property type="molecule type" value="Genomic_DNA"/>
</dbReference>
<dbReference type="InterPro" id="IPR025551">
    <property type="entry name" value="WapI/YxiJ-like"/>
</dbReference>
<comment type="caution">
    <text evidence="1">The sequence shown here is derived from an EMBL/GenBank/DDBJ whole genome shotgun (WGS) entry which is preliminary data.</text>
</comment>
<name>A0A1E3L276_9BACL</name>
<dbReference type="Proteomes" id="UP000094578">
    <property type="component" value="Unassembled WGS sequence"/>
</dbReference>
<gene>
    <name evidence="1" type="ORF">PTI45_02718</name>
</gene>
<dbReference type="Pfam" id="PF14176">
    <property type="entry name" value="YxiJ"/>
    <property type="match status" value="1"/>
</dbReference>